<organism evidence="2 3">
    <name type="scientific">Parapedobacter indicus</name>
    <dbReference type="NCBI Taxonomy" id="1477437"/>
    <lineage>
        <taxon>Bacteria</taxon>
        <taxon>Pseudomonadati</taxon>
        <taxon>Bacteroidota</taxon>
        <taxon>Sphingobacteriia</taxon>
        <taxon>Sphingobacteriales</taxon>
        <taxon>Sphingobacteriaceae</taxon>
        <taxon>Parapedobacter</taxon>
    </lineage>
</organism>
<keyword evidence="1" id="KW-0472">Membrane</keyword>
<dbReference type="AlphaFoldDB" id="A0A1I3CPS6"/>
<feature type="transmembrane region" description="Helical" evidence="1">
    <location>
        <begin position="29"/>
        <end position="51"/>
    </location>
</feature>
<keyword evidence="1" id="KW-1133">Transmembrane helix</keyword>
<evidence type="ECO:0000313" key="3">
    <source>
        <dbReference type="Proteomes" id="UP000198670"/>
    </source>
</evidence>
<sequence>MLSFAFVVGATAPFLLGLIKPVIGLAEGISLLSIGLLVAAVFVFVAVKVFLKKDRIQGDSI</sequence>
<accession>A0A1I3CPS6</accession>
<name>A0A1I3CPS6_9SPHI</name>
<dbReference type="Proteomes" id="UP000198670">
    <property type="component" value="Unassembled WGS sequence"/>
</dbReference>
<evidence type="ECO:0000313" key="2">
    <source>
        <dbReference type="EMBL" id="SFH76336.1"/>
    </source>
</evidence>
<reference evidence="2 3" key="1">
    <citation type="submission" date="2016-10" db="EMBL/GenBank/DDBJ databases">
        <authorList>
            <person name="de Groot N.N."/>
        </authorList>
    </citation>
    <scope>NUCLEOTIDE SEQUENCE [LARGE SCALE GENOMIC DNA]</scope>
    <source>
        <strain evidence="2 3">RK1</strain>
    </source>
</reference>
<dbReference type="STRING" id="1477437.SAMN05444682_101126"/>
<evidence type="ECO:0000256" key="1">
    <source>
        <dbReference type="SAM" id="Phobius"/>
    </source>
</evidence>
<keyword evidence="1" id="KW-0812">Transmembrane</keyword>
<dbReference type="RefSeq" id="WP_090622589.1">
    <property type="nucleotide sequence ID" value="NZ_FOQO01000001.1"/>
</dbReference>
<gene>
    <name evidence="2" type="ORF">SAMN05444682_101126</name>
</gene>
<protein>
    <submittedName>
        <fullName evidence="2">Uncharacterized protein</fullName>
    </submittedName>
</protein>
<keyword evidence="3" id="KW-1185">Reference proteome</keyword>
<dbReference type="EMBL" id="FOQO01000001">
    <property type="protein sequence ID" value="SFH76336.1"/>
    <property type="molecule type" value="Genomic_DNA"/>
</dbReference>
<proteinExistence type="predicted"/>